<proteinExistence type="inferred from homology"/>
<sequence length="291" mass="31768">MLKTMLKATLAGALLLSTASAQRDMSSVEIRAEAVTDGIYVLYGAGGNMGLFTGTDAIFLVDDQFAPLTPKILAKVKELTGAAPHFVLNTHYHGDHTGGNENLGKAGAVIFSHDNVRKRVIQDNEKPENAPVVTFPDSQTFHINGDTVRAYHVHNAHTDGDSFVYWEMANVIHTGDLMFEKSMGSFPFIDLKGGGSVNGAIKAMDRMIDIADRRTKVIPGHGQVTDRAGLIAYRGMLVDVRNKVQSMMQDGMSRKQIVEARPARSYARGRENGFIKEDQFVNTVIDSLSAE</sequence>
<evidence type="ECO:0000256" key="8">
    <source>
        <dbReference type="ARBA" id="ARBA00022729"/>
    </source>
</evidence>
<dbReference type="Proteomes" id="UP000536835">
    <property type="component" value="Unassembled WGS sequence"/>
</dbReference>
<evidence type="ECO:0000256" key="6">
    <source>
        <dbReference type="ARBA" id="ARBA00012865"/>
    </source>
</evidence>
<evidence type="ECO:0000256" key="3">
    <source>
        <dbReference type="ARBA" id="ARBA00004418"/>
    </source>
</evidence>
<keyword evidence="8 13" id="KW-0732">Signal</keyword>
<dbReference type="GO" id="GO:0008800">
    <property type="term" value="F:beta-lactamase activity"/>
    <property type="evidence" value="ECO:0007669"/>
    <property type="project" value="UniProtKB-EC"/>
</dbReference>
<evidence type="ECO:0000256" key="1">
    <source>
        <dbReference type="ARBA" id="ARBA00001526"/>
    </source>
</evidence>
<organism evidence="15 16">
    <name type="scientific">Parvularcula mediterranea</name>
    <dbReference type="NCBI Taxonomy" id="2732508"/>
    <lineage>
        <taxon>Bacteria</taxon>
        <taxon>Pseudomonadati</taxon>
        <taxon>Pseudomonadota</taxon>
        <taxon>Alphaproteobacteria</taxon>
        <taxon>Parvularculales</taxon>
        <taxon>Parvularculaceae</taxon>
        <taxon>Parvularcula</taxon>
    </lineage>
</organism>
<evidence type="ECO:0000256" key="5">
    <source>
        <dbReference type="ARBA" id="ARBA00011245"/>
    </source>
</evidence>
<dbReference type="PROSITE" id="PS00743">
    <property type="entry name" value="BETA_LACTAMASE_B_1"/>
    <property type="match status" value="1"/>
</dbReference>
<dbReference type="GO" id="GO:0008270">
    <property type="term" value="F:zinc ion binding"/>
    <property type="evidence" value="ECO:0007669"/>
    <property type="project" value="InterPro"/>
</dbReference>
<name>A0A7Y3RMP4_9PROT</name>
<dbReference type="SUPFAM" id="SSF56281">
    <property type="entry name" value="Metallo-hydrolase/oxidoreductase"/>
    <property type="match status" value="1"/>
</dbReference>
<comment type="subunit">
    <text evidence="5">Monomer.</text>
</comment>
<evidence type="ECO:0000256" key="13">
    <source>
        <dbReference type="SAM" id="SignalP"/>
    </source>
</evidence>
<evidence type="ECO:0000256" key="4">
    <source>
        <dbReference type="ARBA" id="ARBA00005250"/>
    </source>
</evidence>
<dbReference type="GO" id="GO:0017001">
    <property type="term" value="P:antibiotic catabolic process"/>
    <property type="evidence" value="ECO:0007669"/>
    <property type="project" value="InterPro"/>
</dbReference>
<dbReference type="Gene3D" id="3.60.15.10">
    <property type="entry name" value="Ribonuclease Z/Hydroxyacylglutathione hydrolase-like"/>
    <property type="match status" value="1"/>
</dbReference>
<dbReference type="GO" id="GO:0042597">
    <property type="term" value="C:periplasmic space"/>
    <property type="evidence" value="ECO:0007669"/>
    <property type="project" value="UniProtKB-SubCell"/>
</dbReference>
<comment type="caution">
    <text evidence="15">The sequence shown here is derived from an EMBL/GenBank/DDBJ whole genome shotgun (WGS) entry which is preliminary data.</text>
</comment>
<evidence type="ECO:0000256" key="12">
    <source>
        <dbReference type="ARBA" id="ARBA00023251"/>
    </source>
</evidence>
<accession>A0A7Y3RMP4</accession>
<evidence type="ECO:0000256" key="10">
    <source>
        <dbReference type="ARBA" id="ARBA00022801"/>
    </source>
</evidence>
<comment type="catalytic activity">
    <reaction evidence="1">
        <text>a beta-lactam + H2O = a substituted beta-amino acid</text>
        <dbReference type="Rhea" id="RHEA:20401"/>
        <dbReference type="ChEBI" id="CHEBI:15377"/>
        <dbReference type="ChEBI" id="CHEBI:35627"/>
        <dbReference type="ChEBI" id="CHEBI:140347"/>
        <dbReference type="EC" id="3.5.2.6"/>
    </reaction>
</comment>
<evidence type="ECO:0000256" key="11">
    <source>
        <dbReference type="ARBA" id="ARBA00022833"/>
    </source>
</evidence>
<evidence type="ECO:0000256" key="9">
    <source>
        <dbReference type="ARBA" id="ARBA00022764"/>
    </source>
</evidence>
<comment type="cofactor">
    <cofactor evidence="2">
        <name>Zn(2+)</name>
        <dbReference type="ChEBI" id="CHEBI:29105"/>
    </cofactor>
</comment>
<dbReference type="Pfam" id="PF00753">
    <property type="entry name" value="Lactamase_B"/>
    <property type="match status" value="1"/>
</dbReference>
<dbReference type="PANTHER" id="PTHR42951">
    <property type="entry name" value="METALLO-BETA-LACTAMASE DOMAIN-CONTAINING"/>
    <property type="match status" value="1"/>
</dbReference>
<evidence type="ECO:0000256" key="7">
    <source>
        <dbReference type="ARBA" id="ARBA00022723"/>
    </source>
</evidence>
<comment type="similarity">
    <text evidence="4">Belongs to the metallo-beta-lactamase superfamily. Class-B beta-lactamase family.</text>
</comment>
<dbReference type="EMBL" id="JABFCX010000003">
    <property type="protein sequence ID" value="NNU16921.1"/>
    <property type="molecule type" value="Genomic_DNA"/>
</dbReference>
<dbReference type="GO" id="GO:0046677">
    <property type="term" value="P:response to antibiotic"/>
    <property type="evidence" value="ECO:0007669"/>
    <property type="project" value="UniProtKB-KW"/>
</dbReference>
<feature type="domain" description="Metallo-beta-lactamase" evidence="14">
    <location>
        <begin position="46"/>
        <end position="221"/>
    </location>
</feature>
<reference evidence="15 16" key="1">
    <citation type="submission" date="2020-05" db="EMBL/GenBank/DDBJ databases">
        <title>Parvularcula mediterraneae sp. nov., isolated from polypropylene straw from shallow seawater of the seashore of Laganas in Zakynthos island, Greece.</title>
        <authorList>
            <person name="Szabo I."/>
            <person name="Al-Omari J."/>
            <person name="Rado J."/>
            <person name="Szerdahelyi G.S."/>
        </authorList>
    </citation>
    <scope>NUCLEOTIDE SEQUENCE [LARGE SCALE GENOMIC DNA]</scope>
    <source>
        <strain evidence="15 16">ZS-1/3</strain>
    </source>
</reference>
<dbReference type="SMART" id="SM00849">
    <property type="entry name" value="Lactamase_B"/>
    <property type="match status" value="1"/>
</dbReference>
<dbReference type="InterPro" id="IPR050855">
    <property type="entry name" value="NDM-1-like"/>
</dbReference>
<protein>
    <recommendedName>
        <fullName evidence="6">beta-lactamase</fullName>
        <ecNumber evidence="6">3.5.2.6</ecNumber>
    </recommendedName>
</protein>
<dbReference type="InterPro" id="IPR001279">
    <property type="entry name" value="Metallo-B-lactamas"/>
</dbReference>
<dbReference type="CDD" id="cd16282">
    <property type="entry name" value="metallo-hydrolase-like_MBL-fold"/>
    <property type="match status" value="1"/>
</dbReference>
<dbReference type="RefSeq" id="WP_173199846.1">
    <property type="nucleotide sequence ID" value="NZ_JABFCX010000003.1"/>
</dbReference>
<feature type="chain" id="PRO_5031163368" description="beta-lactamase" evidence="13">
    <location>
        <begin position="22"/>
        <end position="291"/>
    </location>
</feature>
<evidence type="ECO:0000259" key="14">
    <source>
        <dbReference type="SMART" id="SM00849"/>
    </source>
</evidence>
<gene>
    <name evidence="15" type="ORF">HK107_11385</name>
</gene>
<evidence type="ECO:0000256" key="2">
    <source>
        <dbReference type="ARBA" id="ARBA00001947"/>
    </source>
</evidence>
<comment type="subcellular location">
    <subcellularLocation>
        <location evidence="3">Periplasm</location>
    </subcellularLocation>
</comment>
<dbReference type="InterPro" id="IPR036866">
    <property type="entry name" value="RibonucZ/Hydroxyglut_hydro"/>
</dbReference>
<keyword evidence="11" id="KW-0862">Zinc</keyword>
<dbReference type="PANTHER" id="PTHR42951:SF4">
    <property type="entry name" value="ACYL-COENZYME A THIOESTERASE MBLAC2"/>
    <property type="match status" value="1"/>
</dbReference>
<keyword evidence="16" id="KW-1185">Reference proteome</keyword>
<dbReference type="AlphaFoldDB" id="A0A7Y3RMP4"/>
<keyword evidence="9" id="KW-0574">Periplasm</keyword>
<feature type="signal peptide" evidence="13">
    <location>
        <begin position="1"/>
        <end position="21"/>
    </location>
</feature>
<dbReference type="EC" id="3.5.2.6" evidence="6"/>
<keyword evidence="10 15" id="KW-0378">Hydrolase</keyword>
<dbReference type="InterPro" id="IPR001018">
    <property type="entry name" value="Beta-lactamase_class-B_CS"/>
</dbReference>
<evidence type="ECO:0000313" key="15">
    <source>
        <dbReference type="EMBL" id="NNU16921.1"/>
    </source>
</evidence>
<keyword evidence="12" id="KW-0046">Antibiotic resistance</keyword>
<keyword evidence="7" id="KW-0479">Metal-binding</keyword>
<evidence type="ECO:0000313" key="16">
    <source>
        <dbReference type="Proteomes" id="UP000536835"/>
    </source>
</evidence>